<dbReference type="PANTHER" id="PTHR31900:SF27">
    <property type="entry name" value="FBD DOMAIN-CONTAINING PROTEIN"/>
    <property type="match status" value="1"/>
</dbReference>
<dbReference type="Pfam" id="PF08387">
    <property type="entry name" value="FBD"/>
    <property type="match status" value="1"/>
</dbReference>
<name>A0A834GGF5_RHOSS</name>
<comment type="caution">
    <text evidence="3">The sequence shown here is derived from an EMBL/GenBank/DDBJ whole genome shotgun (WGS) entry which is preliminary data.</text>
</comment>
<feature type="compositionally biased region" description="Basic and acidic residues" evidence="1">
    <location>
        <begin position="73"/>
        <end position="83"/>
    </location>
</feature>
<organism evidence="3 4">
    <name type="scientific">Rhododendron simsii</name>
    <name type="common">Sims's rhododendron</name>
    <dbReference type="NCBI Taxonomy" id="118357"/>
    <lineage>
        <taxon>Eukaryota</taxon>
        <taxon>Viridiplantae</taxon>
        <taxon>Streptophyta</taxon>
        <taxon>Embryophyta</taxon>
        <taxon>Tracheophyta</taxon>
        <taxon>Spermatophyta</taxon>
        <taxon>Magnoliopsida</taxon>
        <taxon>eudicotyledons</taxon>
        <taxon>Gunneridae</taxon>
        <taxon>Pentapetalae</taxon>
        <taxon>asterids</taxon>
        <taxon>Ericales</taxon>
        <taxon>Ericaceae</taxon>
        <taxon>Ericoideae</taxon>
        <taxon>Rhodoreae</taxon>
        <taxon>Rhododendron</taxon>
    </lineage>
</organism>
<evidence type="ECO:0000313" key="4">
    <source>
        <dbReference type="Proteomes" id="UP000626092"/>
    </source>
</evidence>
<evidence type="ECO:0000313" key="3">
    <source>
        <dbReference type="EMBL" id="KAF7133132.1"/>
    </source>
</evidence>
<dbReference type="InterPro" id="IPR006566">
    <property type="entry name" value="FBD"/>
</dbReference>
<dbReference type="PANTHER" id="PTHR31900">
    <property type="entry name" value="F-BOX/RNI SUPERFAMILY PROTEIN-RELATED"/>
    <property type="match status" value="1"/>
</dbReference>
<dbReference type="OrthoDB" id="1503514at2759"/>
<dbReference type="EMBL" id="WJXA01000009">
    <property type="protein sequence ID" value="KAF7133132.1"/>
    <property type="molecule type" value="Genomic_DNA"/>
</dbReference>
<gene>
    <name evidence="3" type="ORF">RHSIM_Rhsim09G0117000</name>
</gene>
<evidence type="ECO:0000259" key="2">
    <source>
        <dbReference type="SMART" id="SM00579"/>
    </source>
</evidence>
<dbReference type="Gene3D" id="3.80.10.10">
    <property type="entry name" value="Ribonuclease Inhibitor"/>
    <property type="match status" value="1"/>
</dbReference>
<dbReference type="Proteomes" id="UP000626092">
    <property type="component" value="Unassembled WGS sequence"/>
</dbReference>
<feature type="region of interest" description="Disordered" evidence="1">
    <location>
        <begin position="64"/>
        <end position="86"/>
    </location>
</feature>
<dbReference type="AlphaFoldDB" id="A0A834GGF5"/>
<dbReference type="InterPro" id="IPR032675">
    <property type="entry name" value="LRR_dom_sf"/>
</dbReference>
<keyword evidence="4" id="KW-1185">Reference proteome</keyword>
<dbReference type="InterPro" id="IPR050232">
    <property type="entry name" value="FBL13/AtMIF1-like"/>
</dbReference>
<reference evidence="3" key="1">
    <citation type="submission" date="2019-11" db="EMBL/GenBank/DDBJ databases">
        <authorList>
            <person name="Liu Y."/>
            <person name="Hou J."/>
            <person name="Li T.-Q."/>
            <person name="Guan C.-H."/>
            <person name="Wu X."/>
            <person name="Wu H.-Z."/>
            <person name="Ling F."/>
            <person name="Zhang R."/>
            <person name="Shi X.-G."/>
            <person name="Ren J.-P."/>
            <person name="Chen E.-F."/>
            <person name="Sun J.-M."/>
        </authorList>
    </citation>
    <scope>NUCLEOTIDE SEQUENCE</scope>
    <source>
        <strain evidence="3">Adult_tree_wgs_1</strain>
        <tissue evidence="3">Leaves</tissue>
    </source>
</reference>
<feature type="domain" description="FBD" evidence="2">
    <location>
        <begin position="496"/>
        <end position="567"/>
    </location>
</feature>
<dbReference type="SMART" id="SM00579">
    <property type="entry name" value="FBD"/>
    <property type="match status" value="1"/>
</dbReference>
<dbReference type="SUPFAM" id="SSF52047">
    <property type="entry name" value="RNI-like"/>
    <property type="match status" value="1"/>
</dbReference>
<accession>A0A834GGF5</accession>
<feature type="region of interest" description="Disordered" evidence="1">
    <location>
        <begin position="31"/>
        <end position="52"/>
    </location>
</feature>
<protein>
    <recommendedName>
        <fullName evidence="2">FBD domain-containing protein</fullName>
    </recommendedName>
</protein>
<evidence type="ECO:0000256" key="1">
    <source>
        <dbReference type="SAM" id="MobiDB-lite"/>
    </source>
</evidence>
<sequence length="567" mass="64480">MSTSPIIKPKFFRATSSNVCTNFEDVSTNAALPPLETPSTTPHHHRSPHRVSLSLSLSLSLSTAQTPNPREALQLRRSSEPSPEKFATPAKLYTVFGEALRPAPSQFIPGVLEVQNKERQFNFGEFEKPLHVETLELVILKNKRSPEAHNQQHFEPIAYSRGWANKCAVTKMEGLLGHGSTPRFRLPILPTMEVAAGKKPYGYRQYQLKYEYERIIEKIFSLHRGPLVKVNLYIPKFDTHDNRIPDIDQWIARLSRNNIKELTLTCENRERRRLLPRCFFLCLDLTHLELHNIVLEPPPDFKGFRNLIALKFSRVKFKGNMFENLMCGSPLLQKLFLMNSPGIDHFKVSAPNLESFYFQATSVFKTICFENVPKLTDVAISTMDTEADHSAKSSTLLEFLSSLPKLTRLSVNVVFCFHFALKFLAGDTLPQELPTATEGLMYLKLNSLDFANFDEISCALCLIRNTPNLKELQIKACTTTAKPPKWGYMEVEDPFGCTLDKLRVVKMELIKGFKPELELVKYLLSNSPFLGKMSIKYSQTQQRLILDMATELIRCYKASPTVGISLS</sequence>
<proteinExistence type="predicted"/>
<dbReference type="InterPro" id="IPR055411">
    <property type="entry name" value="LRR_FXL15/At3g58940/PEG3-like"/>
</dbReference>
<dbReference type="Pfam" id="PF24758">
    <property type="entry name" value="LRR_At5g56370"/>
    <property type="match status" value="1"/>
</dbReference>